<evidence type="ECO:0000313" key="3">
    <source>
        <dbReference type="Proteomes" id="UP000637578"/>
    </source>
</evidence>
<keyword evidence="3" id="KW-1185">Reference proteome</keyword>
<feature type="chain" id="PRO_5035228909" evidence="1">
    <location>
        <begin position="26"/>
        <end position="102"/>
    </location>
</feature>
<accession>A0A8J3CHT4</accession>
<name>A0A8J3CHT4_9PSEU</name>
<organism evidence="2 3">
    <name type="scientific">Longimycelium tulufanense</name>
    <dbReference type="NCBI Taxonomy" id="907463"/>
    <lineage>
        <taxon>Bacteria</taxon>
        <taxon>Bacillati</taxon>
        <taxon>Actinomycetota</taxon>
        <taxon>Actinomycetes</taxon>
        <taxon>Pseudonocardiales</taxon>
        <taxon>Pseudonocardiaceae</taxon>
        <taxon>Longimycelium</taxon>
    </lineage>
</organism>
<sequence length="102" mass="10834">MLKKTVGVVAATAGALTMTAGPAMAGHIDAESNDWNGSINLLDANQLQVPICFAQNNIGVLGAAVPILSPMFMGTCAKSTAVMTDDMHVYKGHKKHHKHHRR</sequence>
<reference evidence="2" key="1">
    <citation type="journal article" date="2014" name="Int. J. Syst. Evol. Microbiol.">
        <title>Complete genome sequence of Corynebacterium casei LMG S-19264T (=DSM 44701T), isolated from a smear-ripened cheese.</title>
        <authorList>
            <consortium name="US DOE Joint Genome Institute (JGI-PGF)"/>
            <person name="Walter F."/>
            <person name="Albersmeier A."/>
            <person name="Kalinowski J."/>
            <person name="Ruckert C."/>
        </authorList>
    </citation>
    <scope>NUCLEOTIDE SEQUENCE</scope>
    <source>
        <strain evidence="2">CGMCC 4.5737</strain>
    </source>
</reference>
<keyword evidence="1" id="KW-0732">Signal</keyword>
<feature type="signal peptide" evidence="1">
    <location>
        <begin position="1"/>
        <end position="25"/>
    </location>
</feature>
<gene>
    <name evidence="2" type="ORF">GCM10012275_44160</name>
</gene>
<reference evidence="2" key="2">
    <citation type="submission" date="2020-09" db="EMBL/GenBank/DDBJ databases">
        <authorList>
            <person name="Sun Q."/>
            <person name="Zhou Y."/>
        </authorList>
    </citation>
    <scope>NUCLEOTIDE SEQUENCE</scope>
    <source>
        <strain evidence="2">CGMCC 4.5737</strain>
    </source>
</reference>
<evidence type="ECO:0000313" key="2">
    <source>
        <dbReference type="EMBL" id="GGM68855.1"/>
    </source>
</evidence>
<dbReference type="Proteomes" id="UP000637578">
    <property type="component" value="Unassembled WGS sequence"/>
</dbReference>
<dbReference type="EMBL" id="BMMK01000023">
    <property type="protein sequence ID" value="GGM68855.1"/>
    <property type="molecule type" value="Genomic_DNA"/>
</dbReference>
<dbReference type="AlphaFoldDB" id="A0A8J3CHT4"/>
<comment type="caution">
    <text evidence="2">The sequence shown here is derived from an EMBL/GenBank/DDBJ whole genome shotgun (WGS) entry which is preliminary data.</text>
</comment>
<proteinExistence type="predicted"/>
<dbReference type="RefSeq" id="WP_189060312.1">
    <property type="nucleotide sequence ID" value="NZ_BMMK01000023.1"/>
</dbReference>
<evidence type="ECO:0000256" key="1">
    <source>
        <dbReference type="SAM" id="SignalP"/>
    </source>
</evidence>
<protein>
    <submittedName>
        <fullName evidence="2">Uncharacterized protein</fullName>
    </submittedName>
</protein>